<accession>A0A1Y2AJ76</accession>
<dbReference type="Proteomes" id="UP000193920">
    <property type="component" value="Unassembled WGS sequence"/>
</dbReference>
<protein>
    <submittedName>
        <fullName evidence="2">Uncharacterized protein</fullName>
    </submittedName>
</protein>
<keyword evidence="3" id="KW-1185">Reference proteome</keyword>
<dbReference type="OrthoDB" id="10654585at2759"/>
<proteinExistence type="predicted"/>
<sequence>MKFSFNFLCLLTVVSTLAQKISLNNDFYSKYAVTVTYEENEDCVNSMNEYKECFPVMKDLYNSLYNSTNFDSMCDTYLSDKCQKIINGGIEKLNGCDKLSEKVLTINTLANELIDLIFLGLCSRDESSNYCPLSISIENELLNPNYKESANAMINKTCKSKKCTDITIDYFTREIELEKKLKEIEDKMSSTHFKRKYNVEFSNEDNTEQFKKFLEFLNSDRCKSLYSGNYISSGTTNAIKYSNIILIWVGLLMYTLI</sequence>
<gene>
    <name evidence="2" type="ORF">LY90DRAFT_130740</name>
</gene>
<name>A0A1Y2AJ76_9FUNG</name>
<feature type="chain" id="PRO_5011988173" evidence="1">
    <location>
        <begin position="19"/>
        <end position="257"/>
    </location>
</feature>
<evidence type="ECO:0000256" key="1">
    <source>
        <dbReference type="SAM" id="SignalP"/>
    </source>
</evidence>
<dbReference type="AlphaFoldDB" id="A0A1Y2AJ76"/>
<dbReference type="EMBL" id="MCOG01000249">
    <property type="protein sequence ID" value="ORY22350.1"/>
    <property type="molecule type" value="Genomic_DNA"/>
</dbReference>
<reference evidence="2 3" key="1">
    <citation type="submission" date="2016-08" db="EMBL/GenBank/DDBJ databases">
        <title>A Parts List for Fungal Cellulosomes Revealed by Comparative Genomics.</title>
        <authorList>
            <consortium name="DOE Joint Genome Institute"/>
            <person name="Haitjema C.H."/>
            <person name="Gilmore S.P."/>
            <person name="Henske J.K."/>
            <person name="Solomon K.V."/>
            <person name="De Groot R."/>
            <person name="Kuo A."/>
            <person name="Mondo S.J."/>
            <person name="Salamov A.A."/>
            <person name="Labutti K."/>
            <person name="Zhao Z."/>
            <person name="Chiniquy J."/>
            <person name="Barry K."/>
            <person name="Brewer H.M."/>
            <person name="Purvine S.O."/>
            <person name="Wright A.T."/>
            <person name="Boxma B."/>
            <person name="Van Alen T."/>
            <person name="Hackstein J.H."/>
            <person name="Baker S.E."/>
            <person name="Grigoriev I.V."/>
            <person name="O'Malley M.A."/>
        </authorList>
    </citation>
    <scope>NUCLEOTIDE SEQUENCE [LARGE SCALE GENOMIC DNA]</scope>
    <source>
        <strain evidence="2 3">G1</strain>
    </source>
</reference>
<evidence type="ECO:0000313" key="2">
    <source>
        <dbReference type="EMBL" id="ORY22350.1"/>
    </source>
</evidence>
<comment type="caution">
    <text evidence="2">The sequence shown here is derived from an EMBL/GenBank/DDBJ whole genome shotgun (WGS) entry which is preliminary data.</text>
</comment>
<keyword evidence="1" id="KW-0732">Signal</keyword>
<evidence type="ECO:0000313" key="3">
    <source>
        <dbReference type="Proteomes" id="UP000193920"/>
    </source>
</evidence>
<organism evidence="2 3">
    <name type="scientific">Neocallimastix californiae</name>
    <dbReference type="NCBI Taxonomy" id="1754190"/>
    <lineage>
        <taxon>Eukaryota</taxon>
        <taxon>Fungi</taxon>
        <taxon>Fungi incertae sedis</taxon>
        <taxon>Chytridiomycota</taxon>
        <taxon>Chytridiomycota incertae sedis</taxon>
        <taxon>Neocallimastigomycetes</taxon>
        <taxon>Neocallimastigales</taxon>
        <taxon>Neocallimastigaceae</taxon>
        <taxon>Neocallimastix</taxon>
    </lineage>
</organism>
<feature type="signal peptide" evidence="1">
    <location>
        <begin position="1"/>
        <end position="18"/>
    </location>
</feature>